<dbReference type="AlphaFoldDB" id="A0A3D0W8F4"/>
<dbReference type="EMBL" id="DOYJ01000078">
    <property type="protein sequence ID" value="HCB75027.1"/>
    <property type="molecule type" value="Genomic_DNA"/>
</dbReference>
<dbReference type="Proteomes" id="UP000262699">
    <property type="component" value="Unassembled WGS sequence"/>
</dbReference>
<name>A0A3D0W8F4_9SPHN</name>
<accession>A0A3D0W8F4</accession>
<protein>
    <recommendedName>
        <fullName evidence="3">Porin domain-containing protein</fullName>
    </recommendedName>
</protein>
<dbReference type="NCBIfam" id="TIGR02001">
    <property type="entry name" value="gcw_chp"/>
    <property type="match status" value="1"/>
</dbReference>
<dbReference type="SUPFAM" id="SSF56935">
    <property type="entry name" value="Porins"/>
    <property type="match status" value="1"/>
</dbReference>
<evidence type="ECO:0000313" key="2">
    <source>
        <dbReference type="Proteomes" id="UP000262699"/>
    </source>
</evidence>
<dbReference type="InterPro" id="IPR010239">
    <property type="entry name" value="CHP02001"/>
</dbReference>
<evidence type="ECO:0000313" key="1">
    <source>
        <dbReference type="EMBL" id="HCB75027.1"/>
    </source>
</evidence>
<reference evidence="1 2" key="1">
    <citation type="journal article" date="2018" name="Nat. Biotechnol.">
        <title>A standardized bacterial taxonomy based on genome phylogeny substantially revises the tree of life.</title>
        <authorList>
            <person name="Parks D.H."/>
            <person name="Chuvochina M."/>
            <person name="Waite D.W."/>
            <person name="Rinke C."/>
            <person name="Skarshewski A."/>
            <person name="Chaumeil P.A."/>
            <person name="Hugenholtz P."/>
        </authorList>
    </citation>
    <scope>NUCLEOTIDE SEQUENCE [LARGE SCALE GENOMIC DNA]</scope>
    <source>
        <strain evidence="1">UBA9015</strain>
    </source>
</reference>
<dbReference type="Gene3D" id="2.40.160.10">
    <property type="entry name" value="Porin"/>
    <property type="match status" value="1"/>
</dbReference>
<sequence length="244" mass="25407">MLLALGLIAGASAVEAQDLGRPTGSLEVTTDHRRRGLSWSDGDPALDAIVSVPVAGLRLDARATTLRGAWRHGGADVVIDPSVSYSRDLASGVSLNVGATGHFFAGSDVKADYGEIDLGLGYALGPLQLDLAANYAPDQDAIGGDNLYLQARASAGIPGTGIDVAAYVGRTSGSTDDPILAARLRPELKSYVDWGVRVERRFGPLALGLRYSGTDVDTRTVATSPFADPDDAGDRLTAHAVVFF</sequence>
<evidence type="ECO:0008006" key="3">
    <source>
        <dbReference type="Google" id="ProtNLM"/>
    </source>
</evidence>
<organism evidence="1 2">
    <name type="scientific">Sphingomonas bacterium</name>
    <dbReference type="NCBI Taxonomy" id="1895847"/>
    <lineage>
        <taxon>Bacteria</taxon>
        <taxon>Pseudomonadati</taxon>
        <taxon>Pseudomonadota</taxon>
        <taxon>Alphaproteobacteria</taxon>
        <taxon>Sphingomonadales</taxon>
        <taxon>Sphingomonadaceae</taxon>
        <taxon>Sphingomonas</taxon>
    </lineage>
</organism>
<dbReference type="Pfam" id="PF09694">
    <property type="entry name" value="Gcw_chp"/>
    <property type="match status" value="1"/>
</dbReference>
<dbReference type="InterPro" id="IPR023614">
    <property type="entry name" value="Porin_dom_sf"/>
</dbReference>
<proteinExistence type="predicted"/>
<comment type="caution">
    <text evidence="1">The sequence shown here is derived from an EMBL/GenBank/DDBJ whole genome shotgun (WGS) entry which is preliminary data.</text>
</comment>
<gene>
    <name evidence="1" type="ORF">DEP91_02460</name>
</gene>